<dbReference type="EMBL" id="KI911156">
    <property type="protein sequence ID" value="ETR99482.1"/>
    <property type="molecule type" value="Genomic_DNA"/>
</dbReference>
<evidence type="ECO:0000256" key="1">
    <source>
        <dbReference type="SAM" id="MobiDB-lite"/>
    </source>
</evidence>
<dbReference type="OrthoDB" id="10628618at2759"/>
<feature type="compositionally biased region" description="Polar residues" evidence="1">
    <location>
        <begin position="163"/>
        <end position="177"/>
    </location>
</feature>
<accession>A0A024S343</accession>
<evidence type="ECO:0000313" key="2">
    <source>
        <dbReference type="EMBL" id="ETR99482.1"/>
    </source>
</evidence>
<name>A0A024S343_HYPJR</name>
<feature type="region of interest" description="Disordered" evidence="1">
    <location>
        <begin position="153"/>
        <end position="185"/>
    </location>
</feature>
<organism evidence="2 3">
    <name type="scientific">Hypocrea jecorina (strain ATCC 56765 / BCRC 32924 / NRRL 11460 / Rut C-30)</name>
    <name type="common">Trichoderma reesei</name>
    <dbReference type="NCBI Taxonomy" id="1344414"/>
    <lineage>
        <taxon>Eukaryota</taxon>
        <taxon>Fungi</taxon>
        <taxon>Dikarya</taxon>
        <taxon>Ascomycota</taxon>
        <taxon>Pezizomycotina</taxon>
        <taxon>Sordariomycetes</taxon>
        <taxon>Hypocreomycetidae</taxon>
        <taxon>Hypocreales</taxon>
        <taxon>Hypocreaceae</taxon>
        <taxon>Trichoderma</taxon>
    </lineage>
</organism>
<reference evidence="3" key="1">
    <citation type="journal article" date="2013" name="Ind. Biotechnol.">
        <title>Comparative genomics analysis of Trichoderma reesei strains.</title>
        <authorList>
            <person name="Koike H."/>
            <person name="Aerts A."/>
            <person name="LaButti K."/>
            <person name="Grigoriev I.V."/>
            <person name="Baker S.E."/>
        </authorList>
    </citation>
    <scope>NUCLEOTIDE SEQUENCE [LARGE SCALE GENOMIC DNA]</scope>
    <source>
        <strain evidence="3">ATCC 56765 / BCRC 32924 / NRRL 11460 / Rut C-30</strain>
    </source>
</reference>
<dbReference type="KEGG" id="trr:M419DRAFT_85974"/>
<proteinExistence type="predicted"/>
<sequence>MPLWDENAGSGLLIGQKPPPPHDSFGSLSGAAAHLQLMHVRVKTHQCRCQNECTARERVPFTPPQHSHSRLLPLPPPLLPRPPSLAHPAHLLCLNTPPGSRSLFHLGGTWLEWSGQRTAASCCESQRQHPSRGPPNLVRATPDCWVNHPRLRAKPQRRHASRQVANGNGRFSSTQRQPDGMAWLGGGLKDAAASETIVASRLPPVS</sequence>
<dbReference type="HOGENOM" id="CLU_1610998_0_0_1"/>
<dbReference type="Proteomes" id="UP000024376">
    <property type="component" value="Unassembled WGS sequence"/>
</dbReference>
<protein>
    <submittedName>
        <fullName evidence="2">Uncharacterized protein</fullName>
    </submittedName>
</protein>
<gene>
    <name evidence="2" type="ORF">M419DRAFT_85974</name>
</gene>
<dbReference type="AlphaFoldDB" id="A0A024S343"/>
<evidence type="ECO:0000313" key="3">
    <source>
        <dbReference type="Proteomes" id="UP000024376"/>
    </source>
</evidence>
<feature type="region of interest" description="Disordered" evidence="1">
    <location>
        <begin position="1"/>
        <end position="27"/>
    </location>
</feature>